<gene>
    <name evidence="2" type="ORF">NKI33_03695</name>
</gene>
<keyword evidence="1" id="KW-0732">Signal</keyword>
<evidence type="ECO:0000313" key="2">
    <source>
        <dbReference type="EMBL" id="MER8932071.1"/>
    </source>
</evidence>
<keyword evidence="3" id="KW-1185">Reference proteome</keyword>
<accession>A0ABV1YAB2</accession>
<dbReference type="Proteomes" id="UP001464387">
    <property type="component" value="Unassembled WGS sequence"/>
</dbReference>
<organism evidence="2 3">
    <name type="scientific">Mesorhizobium opportunistum</name>
    <dbReference type="NCBI Taxonomy" id="593909"/>
    <lineage>
        <taxon>Bacteria</taxon>
        <taxon>Pseudomonadati</taxon>
        <taxon>Pseudomonadota</taxon>
        <taxon>Alphaproteobacteria</taxon>
        <taxon>Hyphomicrobiales</taxon>
        <taxon>Phyllobacteriaceae</taxon>
        <taxon>Mesorhizobium</taxon>
    </lineage>
</organism>
<evidence type="ECO:0000256" key="1">
    <source>
        <dbReference type="SAM" id="SignalP"/>
    </source>
</evidence>
<reference evidence="2 3" key="1">
    <citation type="journal article" date="2024" name="Proc. Natl. Acad. Sci. U.S.A.">
        <title>The evolutionary genomics of adaptation to stress in wild rhizobium bacteria.</title>
        <authorList>
            <person name="Kehlet-Delgado H."/>
            <person name="Montoya A.P."/>
            <person name="Jensen K.T."/>
            <person name="Wendlandt C.E."/>
            <person name="Dexheimer C."/>
            <person name="Roberts M."/>
            <person name="Torres Martinez L."/>
            <person name="Friesen M.L."/>
            <person name="Griffitts J.S."/>
            <person name="Porter S.S."/>
        </authorList>
    </citation>
    <scope>NUCLEOTIDE SEQUENCE [LARGE SCALE GENOMIC DNA]</scope>
    <source>
        <strain evidence="2 3">M0729</strain>
    </source>
</reference>
<feature type="chain" id="PRO_5045059881" evidence="1">
    <location>
        <begin position="24"/>
        <end position="192"/>
    </location>
</feature>
<dbReference type="EMBL" id="JAMYPJ010000003">
    <property type="protein sequence ID" value="MER8932071.1"/>
    <property type="molecule type" value="Genomic_DNA"/>
</dbReference>
<dbReference type="RefSeq" id="WP_352568465.1">
    <property type="nucleotide sequence ID" value="NZ_JAMYMY010000002.1"/>
</dbReference>
<protein>
    <submittedName>
        <fullName evidence="2">Uncharacterized protein</fullName>
    </submittedName>
</protein>
<sequence>MNRRIALFAIAGSYSCLRSVASANVVPPPSCEGINALGCATKIKNAIDNAATAEEALEAWGVWSQVYEDAYRSMQGAPVPPSDLDRFEGEIQAKIEKFTSPENIALDLAIARFFPQLAAILALPETTVAVAVWALLAPSPIETPLQELQASNTELASSLSLKLGPFLRSDWRSDYGTYITDALNAGSLGPKP</sequence>
<dbReference type="PROSITE" id="PS51257">
    <property type="entry name" value="PROKAR_LIPOPROTEIN"/>
    <property type="match status" value="1"/>
</dbReference>
<evidence type="ECO:0000313" key="3">
    <source>
        <dbReference type="Proteomes" id="UP001464387"/>
    </source>
</evidence>
<name>A0ABV1YAB2_9HYPH</name>
<comment type="caution">
    <text evidence="2">The sequence shown here is derived from an EMBL/GenBank/DDBJ whole genome shotgun (WGS) entry which is preliminary data.</text>
</comment>
<feature type="signal peptide" evidence="1">
    <location>
        <begin position="1"/>
        <end position="23"/>
    </location>
</feature>
<proteinExistence type="predicted"/>